<dbReference type="Proteomes" id="UP001143910">
    <property type="component" value="Unassembled WGS sequence"/>
</dbReference>
<evidence type="ECO:0000313" key="1">
    <source>
        <dbReference type="EMBL" id="KAJ2973656.1"/>
    </source>
</evidence>
<proteinExistence type="predicted"/>
<comment type="caution">
    <text evidence="1">The sequence shown here is derived from an EMBL/GenBank/DDBJ whole genome shotgun (WGS) entry which is preliminary data.</text>
</comment>
<gene>
    <name evidence="1" type="ORF">NQ176_g6483</name>
</gene>
<keyword evidence="2" id="KW-1185">Reference proteome</keyword>
<dbReference type="EMBL" id="JANJQO010000941">
    <property type="protein sequence ID" value="KAJ2973656.1"/>
    <property type="molecule type" value="Genomic_DNA"/>
</dbReference>
<accession>A0ACC1N4U3</accession>
<organism evidence="1 2">
    <name type="scientific">Zarea fungicola</name>
    <dbReference type="NCBI Taxonomy" id="93591"/>
    <lineage>
        <taxon>Eukaryota</taxon>
        <taxon>Fungi</taxon>
        <taxon>Dikarya</taxon>
        <taxon>Ascomycota</taxon>
        <taxon>Pezizomycotina</taxon>
        <taxon>Sordariomycetes</taxon>
        <taxon>Hypocreomycetidae</taxon>
        <taxon>Hypocreales</taxon>
        <taxon>Cordycipitaceae</taxon>
        <taxon>Zarea</taxon>
    </lineage>
</organism>
<name>A0ACC1N4U3_9HYPO</name>
<evidence type="ECO:0000313" key="2">
    <source>
        <dbReference type="Proteomes" id="UP001143910"/>
    </source>
</evidence>
<sequence length="201" mass="22018">MKFTTLVTPLLLSGLAVADDVQSKPFKLVLSSTNKDIDGKILDACHSGAAIEGLCLSNSTTSDQYSQYYFNTTAGVASPVQGYEPSGKLVWNLPIQGQSESESMQFFYDPSTNVAHPLLQPGFDATYVTFGPDDEMAIFAYVDDTVTPPTAGKFHAIKQWYACTTYFTGYTYQTLDWVVGDSKAEPQNPSCVKTEVKRVFV</sequence>
<reference evidence="1" key="1">
    <citation type="submission" date="2022-08" db="EMBL/GenBank/DDBJ databases">
        <title>Genome Sequence of Lecanicillium fungicola.</title>
        <authorList>
            <person name="Buettner E."/>
        </authorList>
    </citation>
    <scope>NUCLEOTIDE SEQUENCE</scope>
    <source>
        <strain evidence="1">Babe33</strain>
    </source>
</reference>
<protein>
    <submittedName>
        <fullName evidence="1">Uncharacterized protein</fullName>
    </submittedName>
</protein>